<dbReference type="InterPro" id="IPR037272">
    <property type="entry name" value="SNS_sf"/>
</dbReference>
<name>A0A415DWH4_9FIRM</name>
<feature type="transmembrane region" description="Helical" evidence="6">
    <location>
        <begin position="78"/>
        <end position="101"/>
    </location>
</feature>
<feature type="transmembrane region" description="Helical" evidence="6">
    <location>
        <begin position="210"/>
        <end position="233"/>
    </location>
</feature>
<feature type="transmembrane region" description="Helical" evidence="6">
    <location>
        <begin position="179"/>
        <end position="198"/>
    </location>
</feature>
<reference evidence="7 8" key="1">
    <citation type="submission" date="2018-08" db="EMBL/GenBank/DDBJ databases">
        <title>A genome reference for cultivated species of the human gut microbiota.</title>
        <authorList>
            <person name="Zou Y."/>
            <person name="Xue W."/>
            <person name="Luo G."/>
        </authorList>
    </citation>
    <scope>NUCLEOTIDE SEQUENCE [LARGE SCALE GENOMIC DNA]</scope>
    <source>
        <strain evidence="7 8">AM07-24</strain>
    </source>
</reference>
<evidence type="ECO:0000256" key="3">
    <source>
        <dbReference type="ARBA" id="ARBA00022692"/>
    </source>
</evidence>
<proteinExistence type="predicted"/>
<dbReference type="EMBL" id="QRMS01000006">
    <property type="protein sequence ID" value="RHJ84738.1"/>
    <property type="molecule type" value="Genomic_DNA"/>
</dbReference>
<dbReference type="InterPro" id="IPR000175">
    <property type="entry name" value="Na/ntran_symport"/>
</dbReference>
<feature type="transmembrane region" description="Helical" evidence="6">
    <location>
        <begin position="140"/>
        <end position="159"/>
    </location>
</feature>
<dbReference type="Proteomes" id="UP000284841">
    <property type="component" value="Unassembled WGS sequence"/>
</dbReference>
<evidence type="ECO:0000313" key="8">
    <source>
        <dbReference type="Proteomes" id="UP000284841"/>
    </source>
</evidence>
<feature type="transmembrane region" description="Helical" evidence="6">
    <location>
        <begin position="455"/>
        <end position="475"/>
    </location>
</feature>
<feature type="transmembrane region" description="Helical" evidence="6">
    <location>
        <begin position="52"/>
        <end position="72"/>
    </location>
</feature>
<keyword evidence="2" id="KW-0813">Transport</keyword>
<dbReference type="SUPFAM" id="SSF161070">
    <property type="entry name" value="SNF-like"/>
    <property type="match status" value="1"/>
</dbReference>
<dbReference type="PRINTS" id="PR00176">
    <property type="entry name" value="NANEUSMPORT"/>
</dbReference>
<evidence type="ECO:0000256" key="6">
    <source>
        <dbReference type="SAM" id="Phobius"/>
    </source>
</evidence>
<comment type="subcellular location">
    <subcellularLocation>
        <location evidence="1">Membrane</location>
        <topology evidence="1">Multi-pass membrane protein</topology>
    </subcellularLocation>
</comment>
<dbReference type="PROSITE" id="PS50267">
    <property type="entry name" value="NA_NEUROTRAN_SYMP_3"/>
    <property type="match status" value="1"/>
</dbReference>
<dbReference type="OrthoDB" id="9762833at2"/>
<evidence type="ECO:0000256" key="4">
    <source>
        <dbReference type="ARBA" id="ARBA00022989"/>
    </source>
</evidence>
<dbReference type="GO" id="GO:0016020">
    <property type="term" value="C:membrane"/>
    <property type="evidence" value="ECO:0007669"/>
    <property type="project" value="UniProtKB-SubCell"/>
</dbReference>
<feature type="transmembrane region" description="Helical" evidence="6">
    <location>
        <begin position="409"/>
        <end position="428"/>
    </location>
</feature>
<comment type="caution">
    <text evidence="7">The sequence shown here is derived from an EMBL/GenBank/DDBJ whole genome shotgun (WGS) entry which is preliminary data.</text>
</comment>
<dbReference type="PANTHER" id="PTHR42948">
    <property type="entry name" value="TRANSPORTER"/>
    <property type="match status" value="1"/>
</dbReference>
<organism evidence="7 8">
    <name type="scientific">Emergencia timonensis</name>
    <dbReference type="NCBI Taxonomy" id="1776384"/>
    <lineage>
        <taxon>Bacteria</taxon>
        <taxon>Bacillati</taxon>
        <taxon>Bacillota</taxon>
        <taxon>Clostridia</taxon>
        <taxon>Peptostreptococcales</taxon>
        <taxon>Anaerovoracaceae</taxon>
        <taxon>Emergencia</taxon>
    </lineage>
</organism>
<evidence type="ECO:0000256" key="1">
    <source>
        <dbReference type="ARBA" id="ARBA00004141"/>
    </source>
</evidence>
<dbReference type="InterPro" id="IPR047218">
    <property type="entry name" value="YocR/YhdH-like"/>
</dbReference>
<keyword evidence="4 6" id="KW-1133">Transmembrane helix</keyword>
<accession>A0A415DWH4</accession>
<keyword evidence="3 6" id="KW-0812">Transmembrane</keyword>
<feature type="transmembrane region" description="Helical" evidence="6">
    <location>
        <begin position="253"/>
        <end position="277"/>
    </location>
</feature>
<evidence type="ECO:0000256" key="5">
    <source>
        <dbReference type="ARBA" id="ARBA00023136"/>
    </source>
</evidence>
<feature type="transmembrane region" description="Helical" evidence="6">
    <location>
        <begin position="381"/>
        <end position="403"/>
    </location>
</feature>
<dbReference type="CDD" id="cd10336">
    <property type="entry name" value="SLC6sbd_Tyt1-Like"/>
    <property type="match status" value="1"/>
</dbReference>
<gene>
    <name evidence="7" type="ORF">DW099_17360</name>
</gene>
<keyword evidence="5 6" id="KW-0472">Membrane</keyword>
<dbReference type="NCBIfam" id="NF037979">
    <property type="entry name" value="Na_transp"/>
    <property type="match status" value="1"/>
</dbReference>
<sequence>MSGITIALLLIYAVVFGGGSVLLILQSMRKKKSPAGGDQKTVKNQDGFGSRLGFILSTVGLAVGVGAMWRFPMMCAQWGGGAFVLAFVVICIVIVIPAGWAEISFGRKFKKGPVGALNAVAGKTGKGLGYIMGGTSLGLFAYYPAIMAIILCYIFKSFGGIDYAQNAQAVYDATNDNRPVIYILVVAVILLVAFVSLRGIQKGIEKICKILLPLLFLILIAITIRICLIPGIAEGIEFYIRPDWAQLANPQMWAAAAGMALFAVGLGPACLLAYGRYVDDDMDIATDFITVNVVQLTICLISGFVVIPAVVAFGLDPFIGKGLLFVSLPTVFATIPGGSIFLILFFIALMFAGISSSLNQVEIPVQALMDEEGFGMSRKKAVLTCVVIAVLIAIPCVWNDAFFAVFDNVIGNIMYTFDAAALAIVLAWKVGAKTVREEWYLPTSAVKWGRPIDYMYKYVAVICLVYFTITAVISLF</sequence>
<dbReference type="Pfam" id="PF00209">
    <property type="entry name" value="SNF"/>
    <property type="match status" value="2"/>
</dbReference>
<evidence type="ECO:0000313" key="7">
    <source>
        <dbReference type="EMBL" id="RHJ84738.1"/>
    </source>
</evidence>
<dbReference type="PANTHER" id="PTHR42948:SF1">
    <property type="entry name" value="TRANSPORTER"/>
    <property type="match status" value="1"/>
</dbReference>
<keyword evidence="8" id="KW-1185">Reference proteome</keyword>
<feature type="transmembrane region" description="Helical" evidence="6">
    <location>
        <begin position="331"/>
        <end position="354"/>
    </location>
</feature>
<dbReference type="STRING" id="1776384.GCA_900086585_01263"/>
<evidence type="ECO:0000256" key="2">
    <source>
        <dbReference type="ARBA" id="ARBA00022448"/>
    </source>
</evidence>
<feature type="transmembrane region" description="Helical" evidence="6">
    <location>
        <begin position="289"/>
        <end position="311"/>
    </location>
</feature>
<dbReference type="RefSeq" id="WP_118336510.1">
    <property type="nucleotide sequence ID" value="NZ_AP025567.1"/>
</dbReference>
<dbReference type="AlphaFoldDB" id="A0A415DWH4"/>
<feature type="transmembrane region" description="Helical" evidence="6">
    <location>
        <begin position="6"/>
        <end position="25"/>
    </location>
</feature>
<protein>
    <submittedName>
        <fullName evidence="7">Sodium-dependent transporter</fullName>
    </submittedName>
</protein>